<name>A0A7W8NE64_9DEIO</name>
<protein>
    <recommendedName>
        <fullName evidence="3">DUF4394 domain-containing protein</fullName>
    </recommendedName>
</protein>
<dbReference type="EMBL" id="JACHFL010000008">
    <property type="protein sequence ID" value="MBB5363974.1"/>
    <property type="molecule type" value="Genomic_DNA"/>
</dbReference>
<comment type="caution">
    <text evidence="1">The sequence shown here is derived from an EMBL/GenBank/DDBJ whole genome shotgun (WGS) entry which is preliminary data.</text>
</comment>
<organism evidence="1 2">
    <name type="scientific">Deinococcus humi</name>
    <dbReference type="NCBI Taxonomy" id="662880"/>
    <lineage>
        <taxon>Bacteria</taxon>
        <taxon>Thermotogati</taxon>
        <taxon>Deinococcota</taxon>
        <taxon>Deinococci</taxon>
        <taxon>Deinococcales</taxon>
        <taxon>Deinococcaceae</taxon>
        <taxon>Deinococcus</taxon>
    </lineage>
</organism>
<reference evidence="1 2" key="1">
    <citation type="submission" date="2020-08" db="EMBL/GenBank/DDBJ databases">
        <title>Genomic Encyclopedia of Type Strains, Phase IV (KMG-IV): sequencing the most valuable type-strain genomes for metagenomic binning, comparative biology and taxonomic classification.</title>
        <authorList>
            <person name="Goeker M."/>
        </authorList>
    </citation>
    <scope>NUCLEOTIDE SEQUENCE [LARGE SCALE GENOMIC DNA]</scope>
    <source>
        <strain evidence="1 2">DSM 27939</strain>
    </source>
</reference>
<dbReference type="AlphaFoldDB" id="A0A7W8NE64"/>
<dbReference type="Proteomes" id="UP000552709">
    <property type="component" value="Unassembled WGS sequence"/>
</dbReference>
<gene>
    <name evidence="1" type="ORF">HNQ08_003081</name>
</gene>
<evidence type="ECO:0000313" key="1">
    <source>
        <dbReference type="EMBL" id="MBB5363974.1"/>
    </source>
</evidence>
<dbReference type="PROSITE" id="PS51257">
    <property type="entry name" value="PROKAR_LIPOPROTEIN"/>
    <property type="match status" value="1"/>
</dbReference>
<sequence>MKKIALLSVTATLILSACGGGTPPPIADDNHPDARAYAVTGNALYSIVLIGNGQDEKKFDLNLSGSLTDVALAGTELYGLTSSSLVRISLTDGAVSTVGALGANDNINALAADGAGNLYGASTGGQFYTVNSSTGRATLVGPMGLLSSGDLAFNDAGQLYGTVRPNLATSDSLARIDPTTGKATAIGGTGKTDVFALKFRGSVLYGLTGRGQVLTLNTSTGAATVVRETGLSFTGLQ</sequence>
<dbReference type="Gene3D" id="2.115.10.10">
    <property type="entry name" value="Tachylectin 2"/>
    <property type="match status" value="1"/>
</dbReference>
<dbReference type="RefSeq" id="WP_184133710.1">
    <property type="nucleotide sequence ID" value="NZ_JACHFL010000008.1"/>
</dbReference>
<proteinExistence type="predicted"/>
<evidence type="ECO:0008006" key="3">
    <source>
        <dbReference type="Google" id="ProtNLM"/>
    </source>
</evidence>
<dbReference type="SUPFAM" id="SSF101898">
    <property type="entry name" value="NHL repeat"/>
    <property type="match status" value="1"/>
</dbReference>
<keyword evidence="2" id="KW-1185">Reference proteome</keyword>
<accession>A0A7W8NE64</accession>
<evidence type="ECO:0000313" key="2">
    <source>
        <dbReference type="Proteomes" id="UP000552709"/>
    </source>
</evidence>